<dbReference type="InterPro" id="IPR050487">
    <property type="entry name" value="FtsQ_DivIB"/>
</dbReference>
<dbReference type="PANTHER" id="PTHR37820:SF1">
    <property type="entry name" value="CELL DIVISION PROTEIN FTSQ"/>
    <property type="match status" value="1"/>
</dbReference>
<evidence type="ECO:0000256" key="1">
    <source>
        <dbReference type="ARBA" id="ARBA00022475"/>
    </source>
</evidence>
<organism evidence="7 8">
    <name type="scientific">Sulfurihydrogenibium azorense (strain DSM 15241 / OCM 825 / Az-Fu1)</name>
    <dbReference type="NCBI Taxonomy" id="204536"/>
    <lineage>
        <taxon>Bacteria</taxon>
        <taxon>Pseudomonadati</taxon>
        <taxon>Aquificota</taxon>
        <taxon>Aquificia</taxon>
        <taxon>Aquificales</taxon>
        <taxon>Hydrogenothermaceae</taxon>
        <taxon>Sulfurihydrogenibium</taxon>
    </lineage>
</organism>
<evidence type="ECO:0000259" key="6">
    <source>
        <dbReference type="Pfam" id="PF08478"/>
    </source>
</evidence>
<protein>
    <submittedName>
        <fullName evidence="7">POTRA domain protein, FtsQ-type family</fullName>
    </submittedName>
</protein>
<evidence type="ECO:0000256" key="4">
    <source>
        <dbReference type="ARBA" id="ARBA00022989"/>
    </source>
</evidence>
<dbReference type="eggNOG" id="COG1589">
    <property type="taxonomic scope" value="Bacteria"/>
</dbReference>
<keyword evidence="4" id="KW-1133">Transmembrane helix</keyword>
<evidence type="ECO:0000256" key="3">
    <source>
        <dbReference type="ARBA" id="ARBA00022692"/>
    </source>
</evidence>
<dbReference type="KEGG" id="saf:SULAZ_1191"/>
<dbReference type="Proteomes" id="UP000001369">
    <property type="component" value="Chromosome"/>
</dbReference>
<keyword evidence="4" id="KW-0472">Membrane</keyword>
<keyword evidence="8" id="KW-1185">Reference proteome</keyword>
<name>C1DVM5_SULAA</name>
<dbReference type="AlphaFoldDB" id="C1DVM5"/>
<reference evidence="7 8" key="1">
    <citation type="journal article" date="2009" name="J. Bacteriol.">
        <title>Complete and draft genome sequences of six members of the Aquificales.</title>
        <authorList>
            <person name="Reysenbach A.L."/>
            <person name="Hamamura N."/>
            <person name="Podar M."/>
            <person name="Griffiths E."/>
            <person name="Ferreira S."/>
            <person name="Hochstein R."/>
            <person name="Heidelberg J."/>
            <person name="Johnson J."/>
            <person name="Mead D."/>
            <person name="Pohorille A."/>
            <person name="Sarmiento M."/>
            <person name="Schweighofer K."/>
            <person name="Seshadri R."/>
            <person name="Voytek M.A."/>
        </authorList>
    </citation>
    <scope>NUCLEOTIDE SEQUENCE [LARGE SCALE GENOMIC DNA]</scope>
    <source>
        <strain evidence="8">Az-Fu1 / DSM 15241 / OCM 825</strain>
    </source>
</reference>
<keyword evidence="5" id="KW-0131">Cell cycle</keyword>
<dbReference type="HOGENOM" id="CLU_1250083_0_0_0"/>
<keyword evidence="3" id="KW-0812">Transmembrane</keyword>
<evidence type="ECO:0000256" key="2">
    <source>
        <dbReference type="ARBA" id="ARBA00022618"/>
    </source>
</evidence>
<dbReference type="OrthoDB" id="12797at2"/>
<evidence type="ECO:0000313" key="8">
    <source>
        <dbReference type="Proteomes" id="UP000001369"/>
    </source>
</evidence>
<sequence length="221" mass="25600">MINKIIVITLWISICAVVGYMSPTLPLVKDVISIKTVNVKGTDKFKEEEIKQIFKSQNWFFLTESDINEKLKKYPFVKNVRLYKPHIGQIDLVIEERKFFAILSINGKNYIVDDEGKVLDEKSFSKENLLKINVVDQKFVSYKDVFPKIERLVSNLGIKPKEITISKAEISVLTEKDSLLIFSIENLEEELKKAKIFFAKNSIANYTYLNFSFDEMVIAKK</sequence>
<dbReference type="RefSeq" id="WP_012673566.1">
    <property type="nucleotide sequence ID" value="NC_012438.1"/>
</dbReference>
<keyword evidence="1" id="KW-1003">Cell membrane</keyword>
<gene>
    <name evidence="7" type="ordered locus">SULAZ_1191</name>
</gene>
<evidence type="ECO:0000256" key="5">
    <source>
        <dbReference type="ARBA" id="ARBA00023306"/>
    </source>
</evidence>
<proteinExistence type="predicted"/>
<dbReference type="GO" id="GO:0051301">
    <property type="term" value="P:cell division"/>
    <property type="evidence" value="ECO:0007669"/>
    <property type="project" value="UniProtKB-KW"/>
</dbReference>
<dbReference type="GO" id="GO:0005886">
    <property type="term" value="C:plasma membrane"/>
    <property type="evidence" value="ECO:0007669"/>
    <property type="project" value="TreeGrafter"/>
</dbReference>
<dbReference type="STRING" id="204536.SULAZ_1191"/>
<dbReference type="EMBL" id="CP001229">
    <property type="protein sequence ID" value="ACN98241.1"/>
    <property type="molecule type" value="Genomic_DNA"/>
</dbReference>
<dbReference type="InterPro" id="IPR013685">
    <property type="entry name" value="POTRA_FtsQ_type"/>
</dbReference>
<dbReference type="Pfam" id="PF08478">
    <property type="entry name" value="POTRA_1"/>
    <property type="match status" value="1"/>
</dbReference>
<keyword evidence="2" id="KW-0132">Cell division</keyword>
<accession>C1DVM5</accession>
<evidence type="ECO:0000313" key="7">
    <source>
        <dbReference type="EMBL" id="ACN98241.1"/>
    </source>
</evidence>
<feature type="domain" description="POTRA" evidence="6">
    <location>
        <begin position="33"/>
        <end position="97"/>
    </location>
</feature>
<dbReference type="PANTHER" id="PTHR37820">
    <property type="entry name" value="CELL DIVISION PROTEIN DIVIB"/>
    <property type="match status" value="1"/>
</dbReference>